<evidence type="ECO:0000313" key="2">
    <source>
        <dbReference type="Proteomes" id="UP000424462"/>
    </source>
</evidence>
<proteinExistence type="predicted"/>
<sequence>MRKIFVVGCGGSGAKTLAYMMDQLKTTLAEKLPERYPSPKDVKLPRAWQFVSVDVPTSPESAGANLPNVSEAGGRYISCGSTERYYPVDTAVSNQLGSRRELGTIASWALPNPESETTVISAGAGQYRSIGRMLILSKLQEVQQELRKSWDVLFTGETDRELADLRNQLYNETSSGADSSQSQPLVFVVSSMAGGAGASMALDICRLLTGLEGIAVGNTSLFMVTPDIFSQLSPDAVAGANPNALAMFSELLAAQLGSATESDQRIFQALGVPVGGDSVPVGRIFPVGVRSGENGALLGDGQADTVYRALGRALAALVADDGALEDYKRYTLGNRGGASADQSRFAWGTAEPKNVPWGTLGYAQLSMGRDRYAEYAAQRLARSAVERLLRGHYDKSDESPADLQIKKRLDNNRNGLDNQLHRIMPLPGQSEGWINQMFQGVVERWTQRMMGVVQDQIPNAQNKRGSEWVIDVTRALQISSSMVDNDQRQELYSGVAEWASAGILQEGLLGLLRSEIAKFGVPYGSALLLDIRHKIEDNLVAELRQLSDRRAPQAVVLDETQRAALESDRGRIDDSTKWTQEIVAKIAPQLRNRAMAMIAQHMASVLHDFVSNFITPLQRNIQMGHADLEDAMTKTSDSDLGVAQLKTNVPALWPDESQNTVPTRFSQAANEVFLTEVDSFVGQFITDITQSARTEEIHNFDYEQALNVSAQRVVSGNWESLSGSEAAPRDLIRLIEVWVARDLAYDPENSGEHRDPRPARFQFNISSAEVLERARQYIRRPGFSFQQFISSSLRDFVTAPGLSESERGARRQQVLSKFSEAMTYALPLAQINTQLVRAIYNDEVRYEFNFSQIPFGGDELGDSLKQAVRDYPNHRPADITKPLGSALVNQGEERHIDIFGSYPNYVPIVFDSLLPPIEKQWRQTAGTRSEFWNGRRARPLPAALPMTDTERLAMVKGWYIGRIIGRIYFPETLDTADTTPVQIHEEQSKQWVNFDTPLLTPVSRFRAGLDWLPSLLESVSLAWARSGEQPLFRSVQPYILLRQLWDDAPSPSLGGRTTRGRRLLHEWLYNGERMAGEVNQIAGTGVGATPAERLEITRAWLQRQHEIAQAYVPSAKLGEGRLFNTADRPFADITDRSVSAKVPVFADIAPDVTEATADIINILEACLQAGPPQAETGFVPTFDPRAAQSGAADLPGAGEF</sequence>
<dbReference type="InterPro" id="IPR025904">
    <property type="entry name" value="Tubulin-like"/>
</dbReference>
<evidence type="ECO:0008006" key="3">
    <source>
        <dbReference type="Google" id="ProtNLM"/>
    </source>
</evidence>
<gene>
    <name evidence="1" type="ORF">COCCU_12245</name>
</gene>
<name>A0A6B8VZC1_9CORY</name>
<dbReference type="InterPro" id="IPR036525">
    <property type="entry name" value="Tubulin/FtsZ_GTPase_sf"/>
</dbReference>
<dbReference type="Pfam" id="PF13809">
    <property type="entry name" value="Tubulin_2"/>
    <property type="match status" value="1"/>
</dbReference>
<dbReference type="Proteomes" id="UP000424462">
    <property type="component" value="Chromosome"/>
</dbReference>
<keyword evidence="2" id="KW-1185">Reference proteome</keyword>
<dbReference type="EMBL" id="CP046455">
    <property type="protein sequence ID" value="QGU08349.1"/>
    <property type="molecule type" value="Genomic_DNA"/>
</dbReference>
<protein>
    <recommendedName>
        <fullName evidence="3">Tubulin-like protein</fullName>
    </recommendedName>
</protein>
<dbReference type="AlphaFoldDB" id="A0A6B8VZC1"/>
<dbReference type="RefSeq" id="WP_156231847.1">
    <property type="nucleotide sequence ID" value="NZ_CP046455.1"/>
</dbReference>
<organism evidence="1 2">
    <name type="scientific">Corynebacterium occultum</name>
    <dbReference type="NCBI Taxonomy" id="2675219"/>
    <lineage>
        <taxon>Bacteria</taxon>
        <taxon>Bacillati</taxon>
        <taxon>Actinomycetota</taxon>
        <taxon>Actinomycetes</taxon>
        <taxon>Mycobacteriales</taxon>
        <taxon>Corynebacteriaceae</taxon>
        <taxon>Corynebacterium</taxon>
    </lineage>
</organism>
<reference evidence="1 2" key="1">
    <citation type="submission" date="2019-11" db="EMBL/GenBank/DDBJ databases">
        <title>Complete genome sequence of Corynebacterium kalinowskii 1959, a novel Corynebacterium species isolated from soil of a small paddock in Vilsendorf, Germany.</title>
        <authorList>
            <person name="Schaffert L."/>
            <person name="Ruwe M."/>
            <person name="Milse J."/>
            <person name="Hanuschka K."/>
            <person name="Ortseifen V."/>
            <person name="Droste J."/>
            <person name="Brandt D."/>
            <person name="Schlueter L."/>
            <person name="Kutter Y."/>
            <person name="Vinke S."/>
            <person name="Viehoefer P."/>
            <person name="Jacob L."/>
            <person name="Luebke N.-C."/>
            <person name="Schulte-Berndt E."/>
            <person name="Hain C."/>
            <person name="Linder M."/>
            <person name="Schmidt P."/>
            <person name="Wollenschlaeger L."/>
            <person name="Luttermann T."/>
            <person name="Thieme E."/>
            <person name="Hassa J."/>
            <person name="Haak M."/>
            <person name="Wittchen M."/>
            <person name="Mentz A."/>
            <person name="Persicke M."/>
            <person name="Busche T."/>
            <person name="Ruckert C."/>
        </authorList>
    </citation>
    <scope>NUCLEOTIDE SEQUENCE [LARGE SCALE GENOMIC DNA]</scope>
    <source>
        <strain evidence="1 2">2039</strain>
    </source>
</reference>
<evidence type="ECO:0000313" key="1">
    <source>
        <dbReference type="EMBL" id="QGU08349.1"/>
    </source>
</evidence>
<accession>A0A6B8VZC1</accession>
<dbReference type="Gene3D" id="3.40.50.1440">
    <property type="entry name" value="Tubulin/FtsZ, GTPase domain"/>
    <property type="match status" value="1"/>
</dbReference>
<dbReference type="KEGG" id="cok:COCCU_12245"/>